<gene>
    <name evidence="11" type="ORF">HCN44_005771</name>
</gene>
<evidence type="ECO:0000313" key="11">
    <source>
        <dbReference type="EMBL" id="KAF7992990.1"/>
    </source>
</evidence>
<feature type="domain" description="DH" evidence="10">
    <location>
        <begin position="87"/>
        <end position="266"/>
    </location>
</feature>
<dbReference type="GO" id="GO:0016192">
    <property type="term" value="P:vesicle-mediated transport"/>
    <property type="evidence" value="ECO:0007669"/>
    <property type="project" value="UniProtKB-ARBA"/>
</dbReference>
<evidence type="ECO:0000256" key="3">
    <source>
        <dbReference type="ARBA" id="ARBA00022658"/>
    </source>
</evidence>
<feature type="region of interest" description="Disordered" evidence="7">
    <location>
        <begin position="63"/>
        <end position="83"/>
    </location>
</feature>
<dbReference type="InterPro" id="IPR011993">
    <property type="entry name" value="PH-like_dom_sf"/>
</dbReference>
<evidence type="ECO:0000259" key="10">
    <source>
        <dbReference type="PROSITE" id="PS50010"/>
    </source>
</evidence>
<dbReference type="OrthoDB" id="6019202at2759"/>
<name>A0A835CU56_APHGI</name>
<dbReference type="GO" id="GO:0005085">
    <property type="term" value="F:guanyl-nucleotide exchange factor activity"/>
    <property type="evidence" value="ECO:0007669"/>
    <property type="project" value="UniProtKB-KW"/>
</dbReference>
<evidence type="ECO:0000313" key="12">
    <source>
        <dbReference type="Proteomes" id="UP000639338"/>
    </source>
</evidence>
<dbReference type="SMART" id="SM00233">
    <property type="entry name" value="PH"/>
    <property type="match status" value="1"/>
</dbReference>
<dbReference type="SMART" id="SM00325">
    <property type="entry name" value="RhoGEF"/>
    <property type="match status" value="1"/>
</dbReference>
<evidence type="ECO:0008006" key="13">
    <source>
        <dbReference type="Google" id="ProtNLM"/>
    </source>
</evidence>
<dbReference type="SUPFAM" id="SSF50729">
    <property type="entry name" value="PH domain-like"/>
    <property type="match status" value="1"/>
</dbReference>
<feature type="region of interest" description="Disordered" evidence="7">
    <location>
        <begin position="388"/>
        <end position="415"/>
    </location>
</feature>
<dbReference type="CDD" id="cd00160">
    <property type="entry name" value="RhoGEF"/>
    <property type="match status" value="1"/>
</dbReference>
<keyword evidence="6" id="KW-0175">Coiled coil</keyword>
<feature type="coiled-coil region" evidence="6">
    <location>
        <begin position="523"/>
        <end position="550"/>
    </location>
</feature>
<dbReference type="GO" id="GO:0030027">
    <property type="term" value="C:lamellipodium"/>
    <property type="evidence" value="ECO:0007669"/>
    <property type="project" value="UniProtKB-SubCell"/>
</dbReference>
<dbReference type="CDD" id="cd11877">
    <property type="entry name" value="SH3_PIX"/>
    <property type="match status" value="1"/>
</dbReference>
<keyword evidence="4" id="KW-0966">Cell projection</keyword>
<dbReference type="InterPro" id="IPR001452">
    <property type="entry name" value="SH3_domain"/>
</dbReference>
<proteinExistence type="predicted"/>
<dbReference type="Pfam" id="PF00621">
    <property type="entry name" value="RhoGEF"/>
    <property type="match status" value="1"/>
</dbReference>
<dbReference type="Gene3D" id="2.30.29.30">
    <property type="entry name" value="Pleckstrin-homology domain (PH domain)/Phosphotyrosine-binding domain (PTB)"/>
    <property type="match status" value="1"/>
</dbReference>
<comment type="caution">
    <text evidence="11">The sequence shown here is derived from an EMBL/GenBank/DDBJ whole genome shotgun (WGS) entry which is preliminary data.</text>
</comment>
<evidence type="ECO:0000256" key="5">
    <source>
        <dbReference type="PROSITE-ProRule" id="PRU00192"/>
    </source>
</evidence>
<keyword evidence="3" id="KW-0344">Guanine-nucleotide releasing factor</keyword>
<dbReference type="InterPro" id="IPR046376">
    <property type="entry name" value="PH_Cool_Pix"/>
</dbReference>
<dbReference type="PANTHER" id="PTHR46026">
    <property type="entry name" value="RHO-TYPE GUANINE NUCLEOTIDE EXCHANGE FACTOR, ISOFORM F"/>
    <property type="match status" value="1"/>
</dbReference>
<evidence type="ECO:0000259" key="8">
    <source>
        <dbReference type="PROSITE" id="PS50002"/>
    </source>
</evidence>
<dbReference type="Pfam" id="PF00169">
    <property type="entry name" value="PH"/>
    <property type="match status" value="1"/>
</dbReference>
<evidence type="ECO:0000256" key="4">
    <source>
        <dbReference type="ARBA" id="ARBA00023273"/>
    </source>
</evidence>
<comment type="subcellular location">
    <subcellularLocation>
        <location evidence="1">Cell projection</location>
        <location evidence="1">Lamellipodium</location>
    </subcellularLocation>
</comment>
<reference evidence="11 12" key="1">
    <citation type="submission" date="2020-08" db="EMBL/GenBank/DDBJ databases">
        <title>Aphidius gifuensis genome sequencing and assembly.</title>
        <authorList>
            <person name="Du Z."/>
        </authorList>
    </citation>
    <scope>NUCLEOTIDE SEQUENCE [LARGE SCALE GENOMIC DNA]</scope>
    <source>
        <strain evidence="11">YNYX2018</strain>
        <tissue evidence="11">Adults</tissue>
    </source>
</reference>
<dbReference type="InterPro" id="IPR036028">
    <property type="entry name" value="SH3-like_dom_sf"/>
</dbReference>
<dbReference type="InterPro" id="IPR001849">
    <property type="entry name" value="PH_domain"/>
</dbReference>
<organism evidence="11 12">
    <name type="scientific">Aphidius gifuensis</name>
    <name type="common">Parasitoid wasp</name>
    <dbReference type="NCBI Taxonomy" id="684658"/>
    <lineage>
        <taxon>Eukaryota</taxon>
        <taxon>Metazoa</taxon>
        <taxon>Ecdysozoa</taxon>
        <taxon>Arthropoda</taxon>
        <taxon>Hexapoda</taxon>
        <taxon>Insecta</taxon>
        <taxon>Pterygota</taxon>
        <taxon>Neoptera</taxon>
        <taxon>Endopterygota</taxon>
        <taxon>Hymenoptera</taxon>
        <taxon>Apocrita</taxon>
        <taxon>Ichneumonoidea</taxon>
        <taxon>Braconidae</taxon>
        <taxon>Aphidiinae</taxon>
        <taxon>Aphidius</taxon>
    </lineage>
</organism>
<accession>A0A835CU56</accession>
<keyword evidence="12" id="KW-1185">Reference proteome</keyword>
<sequence>MSKIDLPKLVTALFTFKGTNNDELCFRKGDVITITQTDDGGWWEGTLNDKTGWFPSNYVKECRSPDSSTKSSPEKTSQESPIHQRLNRDIVLKDFLESERANVAELQGLVNNFLQPLELTNVLKKEEYKQLMNNILDVLDTHQRLLNNLETTVIQGPDARVGHLFLSLAPRLKAIHINYCNGHPQTVAIMDKYRDELNDFMERSGAVTPGILVLTTGLSKPFRRLEKYAAMLQELERHTEKNHFDRGDTQRSVSVYRDIAEKCTYARKQRELALQILTSGIKNWEGEDLSTLGEILHVGPVVLAIGADRRDRYFVLFPMTLLVLSTSHRMSSFVYEGKLPLTGIDIIPMDDTDDIKNAFEINGPMIESIIVICSNREERQNWIDYLKQDQSSSSSSSSGIRRSPTTISHTSNQSNGKIHQLAQECSLSPKNKIPWSVASLRPAAPIYNLKIDGKTDVTDSSRTTRNPNERQFEDDAIILKVIEGYCMTVNARFTVNPEFTDDTTCKGKNMDSCDINRGLPENVEALKTQVMDLQSQMIQLTRQLEEEKQSRLQLTGTVDMLVKRRFNGIDGLVP</sequence>
<dbReference type="SMART" id="SM00326">
    <property type="entry name" value="SH3"/>
    <property type="match status" value="1"/>
</dbReference>
<dbReference type="PROSITE" id="PS50003">
    <property type="entry name" value="PH_DOMAIN"/>
    <property type="match status" value="1"/>
</dbReference>
<evidence type="ECO:0000256" key="7">
    <source>
        <dbReference type="SAM" id="MobiDB-lite"/>
    </source>
</evidence>
<dbReference type="Gene3D" id="1.20.5.390">
    <property type="entry name" value="L1 transposable element, trimerization domain"/>
    <property type="match status" value="1"/>
</dbReference>
<dbReference type="PROSITE" id="PS50002">
    <property type="entry name" value="SH3"/>
    <property type="match status" value="1"/>
</dbReference>
<dbReference type="GO" id="GO:0005737">
    <property type="term" value="C:cytoplasm"/>
    <property type="evidence" value="ECO:0007669"/>
    <property type="project" value="TreeGrafter"/>
</dbReference>
<dbReference type="CDD" id="cd01225">
    <property type="entry name" value="PH_Cool_Pix"/>
    <property type="match status" value="1"/>
</dbReference>
<dbReference type="InterPro" id="IPR035899">
    <property type="entry name" value="DBL_dom_sf"/>
</dbReference>
<dbReference type="SUPFAM" id="SSF48065">
    <property type="entry name" value="DBL homology domain (DH-domain)"/>
    <property type="match status" value="1"/>
</dbReference>
<dbReference type="Pfam" id="PF07653">
    <property type="entry name" value="SH3_2"/>
    <property type="match status" value="1"/>
</dbReference>
<dbReference type="Gene3D" id="2.30.30.40">
    <property type="entry name" value="SH3 Domains"/>
    <property type="match status" value="1"/>
</dbReference>
<dbReference type="Proteomes" id="UP000639338">
    <property type="component" value="Unassembled WGS sequence"/>
</dbReference>
<dbReference type="PRINTS" id="PR00452">
    <property type="entry name" value="SH3DOMAIN"/>
</dbReference>
<dbReference type="AlphaFoldDB" id="A0A835CU56"/>
<evidence type="ECO:0000259" key="9">
    <source>
        <dbReference type="PROSITE" id="PS50003"/>
    </source>
</evidence>
<keyword evidence="2 5" id="KW-0728">SH3 domain</keyword>
<feature type="compositionally biased region" description="Polar residues" evidence="7">
    <location>
        <begin position="399"/>
        <end position="415"/>
    </location>
</feature>
<dbReference type="PROSITE" id="PS50010">
    <property type="entry name" value="DH_2"/>
    <property type="match status" value="1"/>
</dbReference>
<dbReference type="InterPro" id="IPR000219">
    <property type="entry name" value="DH_dom"/>
</dbReference>
<dbReference type="PANTHER" id="PTHR46026:SF1">
    <property type="entry name" value="RHO-TYPE GUANINE NUCLEOTIDE EXCHANGE FACTOR, ISOFORM F"/>
    <property type="match status" value="1"/>
</dbReference>
<dbReference type="EMBL" id="JACMRX010000003">
    <property type="protein sequence ID" value="KAF7992990.1"/>
    <property type="molecule type" value="Genomic_DNA"/>
</dbReference>
<feature type="domain" description="SH3" evidence="8">
    <location>
        <begin position="5"/>
        <end position="64"/>
    </location>
</feature>
<dbReference type="Gene3D" id="1.20.900.10">
    <property type="entry name" value="Dbl homology (DH) domain"/>
    <property type="match status" value="1"/>
</dbReference>
<evidence type="ECO:0000256" key="2">
    <source>
        <dbReference type="ARBA" id="ARBA00022443"/>
    </source>
</evidence>
<protein>
    <recommendedName>
        <fullName evidence="13">Rho guanine nucleotide exchange factor 7</fullName>
    </recommendedName>
</protein>
<dbReference type="SUPFAM" id="SSF50044">
    <property type="entry name" value="SH3-domain"/>
    <property type="match status" value="1"/>
</dbReference>
<dbReference type="FunFam" id="2.30.30.40:FF:000072">
    <property type="entry name" value="Unconventional Myosin IB"/>
    <property type="match status" value="1"/>
</dbReference>
<feature type="domain" description="PH" evidence="9">
    <location>
        <begin position="288"/>
        <end position="391"/>
    </location>
</feature>
<evidence type="ECO:0000256" key="6">
    <source>
        <dbReference type="SAM" id="Coils"/>
    </source>
</evidence>
<evidence type="ECO:0000256" key="1">
    <source>
        <dbReference type="ARBA" id="ARBA00004510"/>
    </source>
</evidence>